<keyword evidence="1" id="KW-0808">Transferase</keyword>
<dbReference type="GO" id="GO:0032259">
    <property type="term" value="P:methylation"/>
    <property type="evidence" value="ECO:0007669"/>
    <property type="project" value="UniProtKB-KW"/>
</dbReference>
<dbReference type="InterPro" id="IPR029063">
    <property type="entry name" value="SAM-dependent_MTases_sf"/>
</dbReference>
<name>A0A229UKW4_9BACL</name>
<dbReference type="RefSeq" id="WP_094017131.1">
    <property type="nucleotide sequence ID" value="NZ_NMQW01000035.1"/>
</dbReference>
<dbReference type="Proteomes" id="UP000215509">
    <property type="component" value="Unassembled WGS sequence"/>
</dbReference>
<evidence type="ECO:0000313" key="2">
    <source>
        <dbReference type="Proteomes" id="UP000215509"/>
    </source>
</evidence>
<dbReference type="GO" id="GO:0008168">
    <property type="term" value="F:methyltransferase activity"/>
    <property type="evidence" value="ECO:0007669"/>
    <property type="project" value="UniProtKB-KW"/>
</dbReference>
<organism evidence="1 2">
    <name type="scientific">Paenibacillus rigui</name>
    <dbReference type="NCBI Taxonomy" id="554312"/>
    <lineage>
        <taxon>Bacteria</taxon>
        <taxon>Bacillati</taxon>
        <taxon>Bacillota</taxon>
        <taxon>Bacilli</taxon>
        <taxon>Bacillales</taxon>
        <taxon>Paenibacillaceae</taxon>
        <taxon>Paenibacillus</taxon>
    </lineage>
</organism>
<gene>
    <name evidence="1" type="ORF">CF651_22510</name>
</gene>
<proteinExistence type="predicted"/>
<dbReference type="CDD" id="cd02440">
    <property type="entry name" value="AdoMet_MTases"/>
    <property type="match status" value="1"/>
</dbReference>
<protein>
    <submittedName>
        <fullName evidence="1">SAM-dependent methyltransferase</fullName>
    </submittedName>
</protein>
<keyword evidence="1" id="KW-0489">Methyltransferase</keyword>
<dbReference type="OrthoDB" id="9791837at2"/>
<dbReference type="SUPFAM" id="SSF53335">
    <property type="entry name" value="S-adenosyl-L-methionine-dependent methyltransferases"/>
    <property type="match status" value="1"/>
</dbReference>
<keyword evidence="2" id="KW-1185">Reference proteome</keyword>
<reference evidence="1 2" key="1">
    <citation type="submission" date="2017-07" db="EMBL/GenBank/DDBJ databases">
        <title>Genome sequencing and assembly of Paenibacillus rigui.</title>
        <authorList>
            <person name="Mayilraj S."/>
        </authorList>
    </citation>
    <scope>NUCLEOTIDE SEQUENCE [LARGE SCALE GENOMIC DNA]</scope>
    <source>
        <strain evidence="1 2">JCM 16352</strain>
    </source>
</reference>
<accession>A0A229UKW4</accession>
<sequence>MDFAELFDPEVWEKAWNEDPHGFASRMRSAGVDPVHSFDHKAEAFDRQAFSEEGIRRRNRIMGWLEEGGVRFEGASVLDVGAASGGFSVPFTERGAKVTAVEPNGPLSTLLEANNANRVQGRIHLVREPFERIDYASRGWEKAFDLVFASMCPAASNWEGIEKLIGCAAQFCYISTSAGPREHSLTTEVLPLLRKEPTETERSDMGYLMQLLFVKGYAYRSIVTREYTEREMSHEAAVAETMQELRHRYLSAEERSQDIVNDYVRRTYPNGKVAVRSGGRFGKVLIQLADERMK</sequence>
<dbReference type="EMBL" id="NMQW01000035">
    <property type="protein sequence ID" value="OXM84022.1"/>
    <property type="molecule type" value="Genomic_DNA"/>
</dbReference>
<comment type="caution">
    <text evidence="1">The sequence shown here is derived from an EMBL/GenBank/DDBJ whole genome shotgun (WGS) entry which is preliminary data.</text>
</comment>
<evidence type="ECO:0000313" key="1">
    <source>
        <dbReference type="EMBL" id="OXM84022.1"/>
    </source>
</evidence>
<dbReference type="AlphaFoldDB" id="A0A229UKW4"/>
<dbReference type="Gene3D" id="3.40.50.150">
    <property type="entry name" value="Vaccinia Virus protein VP39"/>
    <property type="match status" value="1"/>
</dbReference>